<dbReference type="GeneID" id="90544116"/>
<protein>
    <submittedName>
        <fullName evidence="2">Uncharacterized protein</fullName>
    </submittedName>
</protein>
<dbReference type="OrthoDB" id="2084441at2"/>
<evidence type="ECO:0000313" key="4">
    <source>
        <dbReference type="Proteomes" id="UP000246114"/>
    </source>
</evidence>
<proteinExistence type="predicted"/>
<gene>
    <name evidence="1" type="ORF">DBY38_15230</name>
    <name evidence="2" type="ORF">SAMN04487885_11536</name>
</gene>
<dbReference type="EMBL" id="QAMZ01000058">
    <property type="protein sequence ID" value="PWL51276.1"/>
    <property type="molecule type" value="Genomic_DNA"/>
</dbReference>
<dbReference type="STRING" id="1529.SAMN04487885_11536"/>
<keyword evidence="3" id="KW-1185">Reference proteome</keyword>
<dbReference type="RefSeq" id="WP_035770762.1">
    <property type="nucleotide sequence ID" value="NZ_BAAACD010000038.1"/>
</dbReference>
<dbReference type="eggNOG" id="ENOG50347CC">
    <property type="taxonomic scope" value="Bacteria"/>
</dbReference>
<sequence length="191" mass="21277">MENYNNINIISELMKALGCEDYESIKSKYCKDNGCKCKIDPSGGADSNCCDNIDLDIKGGFQDIDPILFSIIGEILGNIFAGKLPFNVANSVANFLALVGQILETYAAQQQYQQSGPGRFFNPAYKNITNPFCQSVCEDDKNGCSNSSLYKSNEKIENIELQLEIITNSLKNLDNRLCLIENKLNNYNKKL</sequence>
<evidence type="ECO:0000313" key="1">
    <source>
        <dbReference type="EMBL" id="PWL51276.1"/>
    </source>
</evidence>
<dbReference type="Proteomes" id="UP000246114">
    <property type="component" value="Unassembled WGS sequence"/>
</dbReference>
<evidence type="ECO:0000313" key="2">
    <source>
        <dbReference type="EMBL" id="SFF91491.1"/>
    </source>
</evidence>
<reference evidence="2 3" key="1">
    <citation type="submission" date="2016-10" db="EMBL/GenBank/DDBJ databases">
        <authorList>
            <person name="de Groot N.N."/>
        </authorList>
    </citation>
    <scope>NUCLEOTIDE SEQUENCE [LARGE SCALE GENOMIC DNA]</scope>
    <source>
        <strain evidence="2 3">NLAE-zl-G419</strain>
    </source>
</reference>
<dbReference type="Proteomes" id="UP000182135">
    <property type="component" value="Unassembled WGS sequence"/>
</dbReference>
<dbReference type="AlphaFoldDB" id="A0A1I2MQT8"/>
<accession>A0A1I2MQT8</accession>
<organism evidence="2 3">
    <name type="scientific">Clostridium cadaveris</name>
    <dbReference type="NCBI Taxonomy" id="1529"/>
    <lineage>
        <taxon>Bacteria</taxon>
        <taxon>Bacillati</taxon>
        <taxon>Bacillota</taxon>
        <taxon>Clostridia</taxon>
        <taxon>Eubacteriales</taxon>
        <taxon>Clostridiaceae</taxon>
        <taxon>Clostridium</taxon>
    </lineage>
</organism>
<name>A0A1I2MQT8_9CLOT</name>
<evidence type="ECO:0000313" key="3">
    <source>
        <dbReference type="Proteomes" id="UP000182135"/>
    </source>
</evidence>
<reference evidence="1 4" key="2">
    <citation type="submission" date="2018-03" db="EMBL/GenBank/DDBJ databases">
        <title>The uncultured portion of the human microbiome is neutrally assembled.</title>
        <authorList>
            <person name="Jeraldo P."/>
            <person name="Boardman L."/>
            <person name="White B.A."/>
            <person name="Nelson H."/>
            <person name="Goldenfeld N."/>
            <person name="Chia N."/>
        </authorList>
    </citation>
    <scope>NUCLEOTIDE SEQUENCE [LARGE SCALE GENOMIC DNA]</scope>
    <source>
        <strain evidence="1">CIM:MAG 903</strain>
    </source>
</reference>
<dbReference type="EMBL" id="FOOE01000015">
    <property type="protein sequence ID" value="SFF91491.1"/>
    <property type="molecule type" value="Genomic_DNA"/>
</dbReference>